<dbReference type="InterPro" id="IPR013087">
    <property type="entry name" value="Znf_C2H2_type"/>
</dbReference>
<dbReference type="HOGENOM" id="CLU_009539_2_0_1"/>
<dbReference type="PANTHER" id="PTHR44029">
    <property type="entry name" value="DNAJ HOMOLOG SUBFAMILY C MEMBER 21"/>
    <property type="match status" value="1"/>
</dbReference>
<dbReference type="SUPFAM" id="SSF57667">
    <property type="entry name" value="beta-beta-alpha zinc fingers"/>
    <property type="match status" value="1"/>
</dbReference>
<dbReference type="InterPro" id="IPR054076">
    <property type="entry name" value="ZUO1-like_ZHD"/>
</dbReference>
<evidence type="ECO:0000259" key="7">
    <source>
        <dbReference type="PROSITE" id="PS50157"/>
    </source>
</evidence>
<organism evidence="8 9">
    <name type="scientific">Piloderma croceum (strain F 1598)</name>
    <dbReference type="NCBI Taxonomy" id="765440"/>
    <lineage>
        <taxon>Eukaryota</taxon>
        <taxon>Fungi</taxon>
        <taxon>Dikarya</taxon>
        <taxon>Basidiomycota</taxon>
        <taxon>Agaricomycotina</taxon>
        <taxon>Agaricomycetes</taxon>
        <taxon>Agaricomycetidae</taxon>
        <taxon>Atheliales</taxon>
        <taxon>Atheliaceae</taxon>
        <taxon>Piloderma</taxon>
    </lineage>
</organism>
<keyword evidence="9" id="KW-1185">Reference proteome</keyword>
<name>A0A0C3BDJ1_PILCF</name>
<dbReference type="InParanoid" id="A0A0C3BDJ1"/>
<dbReference type="InterPro" id="IPR051964">
    <property type="entry name" value="Chaperone_stress_response"/>
</dbReference>
<dbReference type="AlphaFoldDB" id="A0A0C3BDJ1"/>
<evidence type="ECO:0000259" key="6">
    <source>
        <dbReference type="PROSITE" id="PS50076"/>
    </source>
</evidence>
<evidence type="ECO:0000256" key="4">
    <source>
        <dbReference type="PROSITE-ProRule" id="PRU00042"/>
    </source>
</evidence>
<sequence length="560" mass="63198">MGARESTARDGSNGHEDGTGVQDYYQLLGVEESATTDEIKRAFRKLALVHHPDKNQDDIEGSTKRFATLQEAYEVLSDEQERAWYDSHKASLAPEADAETIFEEIRKGAPPPKARDRGLTVRHLAPFFNASAWKGYDDDGDNSFFTIYRNLFSRLAHDESLISDTSYPSFGSSTWPWTTAAKTDSEKSARVFYSGWINFATAKDFTWMDRYNLSDAPDRRNRRLLEKENKKSRDDARKDYNDTVRSLALFVRKRDPRYKAHLLHQSQLNQQLNSQFHLRASGSGTSTPKRTQPPPSSTYVEQDWQKIQPRPVDDDLEWAAAEGGEDPEEWECVACGKSFRSEAAWDSHERSKKHMKEVERLRREMEEDEEELGLAEDEEDVDEPPPSATAAEVPSDVESPSPRVIPLDLPLARDIDEDATVEPEETEQPQSKSKKSKRKGNTPLPPEPPTKAKKKSKARPIPDIASPAREDSPDVDVPTPTGGTTSDAPQTELSKREKRRLREAKKAREGHVSTSQVCNVCKEQFESKTKLFAHINDTGHALASASAESDRTKKGRKGKR</sequence>
<dbReference type="SMART" id="SM00355">
    <property type="entry name" value="ZnF_C2H2"/>
    <property type="match status" value="2"/>
</dbReference>
<dbReference type="InterPro" id="IPR036236">
    <property type="entry name" value="Znf_C2H2_sf"/>
</dbReference>
<dbReference type="InterPro" id="IPR018253">
    <property type="entry name" value="DnaJ_domain_CS"/>
</dbReference>
<feature type="region of interest" description="Disordered" evidence="5">
    <location>
        <begin position="279"/>
        <end position="304"/>
    </location>
</feature>
<dbReference type="EMBL" id="KN832988">
    <property type="protein sequence ID" value="KIM84393.1"/>
    <property type="molecule type" value="Genomic_DNA"/>
</dbReference>
<evidence type="ECO:0000256" key="1">
    <source>
        <dbReference type="ARBA" id="ARBA00022723"/>
    </source>
</evidence>
<keyword evidence="2 4" id="KW-0863">Zinc-finger</keyword>
<dbReference type="FunCoup" id="A0A0C3BDJ1">
    <property type="interactions" value="638"/>
</dbReference>
<dbReference type="SUPFAM" id="SSF46565">
    <property type="entry name" value="Chaperone J-domain"/>
    <property type="match status" value="1"/>
</dbReference>
<dbReference type="OrthoDB" id="5894at2759"/>
<dbReference type="STRING" id="765440.A0A0C3BDJ1"/>
<feature type="compositionally biased region" description="Acidic residues" evidence="5">
    <location>
        <begin position="366"/>
        <end position="383"/>
    </location>
</feature>
<evidence type="ECO:0000256" key="2">
    <source>
        <dbReference type="ARBA" id="ARBA00022771"/>
    </source>
</evidence>
<protein>
    <recommendedName>
        <fullName evidence="10">J domain-containing protein</fullName>
    </recommendedName>
</protein>
<gene>
    <name evidence="8" type="ORF">PILCRDRAFT_818754</name>
</gene>
<reference evidence="8 9" key="1">
    <citation type="submission" date="2014-04" db="EMBL/GenBank/DDBJ databases">
        <authorList>
            <consortium name="DOE Joint Genome Institute"/>
            <person name="Kuo A."/>
            <person name="Tarkka M."/>
            <person name="Buscot F."/>
            <person name="Kohler A."/>
            <person name="Nagy L.G."/>
            <person name="Floudas D."/>
            <person name="Copeland A."/>
            <person name="Barry K.W."/>
            <person name="Cichocki N."/>
            <person name="Veneault-Fourrey C."/>
            <person name="LaButti K."/>
            <person name="Lindquist E.A."/>
            <person name="Lipzen A."/>
            <person name="Lundell T."/>
            <person name="Morin E."/>
            <person name="Murat C."/>
            <person name="Sun H."/>
            <person name="Tunlid A."/>
            <person name="Henrissat B."/>
            <person name="Grigoriev I.V."/>
            <person name="Hibbett D.S."/>
            <person name="Martin F."/>
            <person name="Nordberg H.P."/>
            <person name="Cantor M.N."/>
            <person name="Hua S.X."/>
        </authorList>
    </citation>
    <scope>NUCLEOTIDE SEQUENCE [LARGE SCALE GENOMIC DNA]</scope>
    <source>
        <strain evidence="8 9">F 1598</strain>
    </source>
</reference>
<evidence type="ECO:0000313" key="8">
    <source>
        <dbReference type="EMBL" id="KIM84393.1"/>
    </source>
</evidence>
<dbReference type="InterPro" id="IPR022755">
    <property type="entry name" value="Znf_C2H2_jaz"/>
</dbReference>
<feature type="compositionally biased region" description="Polar residues" evidence="5">
    <location>
        <begin position="481"/>
        <end position="491"/>
    </location>
</feature>
<dbReference type="InterPro" id="IPR036869">
    <property type="entry name" value="J_dom_sf"/>
</dbReference>
<dbReference type="GO" id="GO:0005737">
    <property type="term" value="C:cytoplasm"/>
    <property type="evidence" value="ECO:0007669"/>
    <property type="project" value="TreeGrafter"/>
</dbReference>
<evidence type="ECO:0000256" key="5">
    <source>
        <dbReference type="SAM" id="MobiDB-lite"/>
    </source>
</evidence>
<dbReference type="PROSITE" id="PS50076">
    <property type="entry name" value="DNAJ_2"/>
    <property type="match status" value="1"/>
</dbReference>
<dbReference type="PANTHER" id="PTHR44029:SF1">
    <property type="entry name" value="DNAJ HOMOLOG SUBFAMILY C MEMBER 21"/>
    <property type="match status" value="1"/>
</dbReference>
<dbReference type="Pfam" id="PF12171">
    <property type="entry name" value="zf-C2H2_jaz"/>
    <property type="match status" value="1"/>
</dbReference>
<dbReference type="GO" id="GO:0008270">
    <property type="term" value="F:zinc ion binding"/>
    <property type="evidence" value="ECO:0007669"/>
    <property type="project" value="UniProtKB-KW"/>
</dbReference>
<dbReference type="PROSITE" id="PS00636">
    <property type="entry name" value="DNAJ_1"/>
    <property type="match status" value="1"/>
</dbReference>
<evidence type="ECO:0000256" key="3">
    <source>
        <dbReference type="ARBA" id="ARBA00022833"/>
    </source>
</evidence>
<dbReference type="PROSITE" id="PS50157">
    <property type="entry name" value="ZINC_FINGER_C2H2_2"/>
    <property type="match status" value="1"/>
</dbReference>
<feature type="compositionally biased region" description="Basic and acidic residues" evidence="5">
    <location>
        <begin position="356"/>
        <end position="365"/>
    </location>
</feature>
<keyword evidence="3" id="KW-0862">Zinc</keyword>
<dbReference type="Pfam" id="PF21884">
    <property type="entry name" value="ZUO1-like_ZHD"/>
    <property type="match status" value="1"/>
</dbReference>
<evidence type="ECO:0000313" key="9">
    <source>
        <dbReference type="Proteomes" id="UP000054166"/>
    </source>
</evidence>
<dbReference type="InterPro" id="IPR001623">
    <property type="entry name" value="DnaJ_domain"/>
</dbReference>
<accession>A0A0C3BDJ1</accession>
<dbReference type="Proteomes" id="UP000054166">
    <property type="component" value="Unassembled WGS sequence"/>
</dbReference>
<dbReference type="PRINTS" id="PR00625">
    <property type="entry name" value="JDOMAIN"/>
</dbReference>
<reference evidence="9" key="2">
    <citation type="submission" date="2015-01" db="EMBL/GenBank/DDBJ databases">
        <title>Evolutionary Origins and Diversification of the Mycorrhizal Mutualists.</title>
        <authorList>
            <consortium name="DOE Joint Genome Institute"/>
            <consortium name="Mycorrhizal Genomics Consortium"/>
            <person name="Kohler A."/>
            <person name="Kuo A."/>
            <person name="Nagy L.G."/>
            <person name="Floudas D."/>
            <person name="Copeland A."/>
            <person name="Barry K.W."/>
            <person name="Cichocki N."/>
            <person name="Veneault-Fourrey C."/>
            <person name="LaButti K."/>
            <person name="Lindquist E.A."/>
            <person name="Lipzen A."/>
            <person name="Lundell T."/>
            <person name="Morin E."/>
            <person name="Murat C."/>
            <person name="Riley R."/>
            <person name="Ohm R."/>
            <person name="Sun H."/>
            <person name="Tunlid A."/>
            <person name="Henrissat B."/>
            <person name="Grigoriev I.V."/>
            <person name="Hibbett D.S."/>
            <person name="Martin F."/>
        </authorList>
    </citation>
    <scope>NUCLEOTIDE SEQUENCE [LARGE SCALE GENOMIC DNA]</scope>
    <source>
        <strain evidence="9">F 1598</strain>
    </source>
</reference>
<feature type="region of interest" description="Disordered" evidence="5">
    <location>
        <begin position="1"/>
        <end position="20"/>
    </location>
</feature>
<feature type="domain" description="C2H2-type" evidence="7">
    <location>
        <begin position="330"/>
        <end position="359"/>
    </location>
</feature>
<feature type="compositionally biased region" description="Basic and acidic residues" evidence="5">
    <location>
        <begin position="1"/>
        <end position="18"/>
    </location>
</feature>
<keyword evidence="1" id="KW-0479">Metal-binding</keyword>
<feature type="region of interest" description="Disordered" evidence="5">
    <location>
        <begin position="540"/>
        <end position="560"/>
    </location>
</feature>
<dbReference type="Pfam" id="PF00226">
    <property type="entry name" value="DnaJ"/>
    <property type="match status" value="1"/>
</dbReference>
<evidence type="ECO:0008006" key="10">
    <source>
        <dbReference type="Google" id="ProtNLM"/>
    </source>
</evidence>
<feature type="domain" description="J" evidence="6">
    <location>
        <begin position="23"/>
        <end position="89"/>
    </location>
</feature>
<dbReference type="Gene3D" id="3.30.160.60">
    <property type="entry name" value="Classic Zinc Finger"/>
    <property type="match status" value="1"/>
</dbReference>
<dbReference type="Gene3D" id="1.10.287.110">
    <property type="entry name" value="DnaJ domain"/>
    <property type="match status" value="1"/>
</dbReference>
<dbReference type="PROSITE" id="PS00028">
    <property type="entry name" value="ZINC_FINGER_C2H2_1"/>
    <property type="match status" value="2"/>
</dbReference>
<feature type="compositionally biased region" description="Acidic residues" evidence="5">
    <location>
        <begin position="415"/>
        <end position="427"/>
    </location>
</feature>
<feature type="region of interest" description="Disordered" evidence="5">
    <location>
        <begin position="341"/>
        <end position="515"/>
    </location>
</feature>
<proteinExistence type="predicted"/>
<dbReference type="CDD" id="cd06257">
    <property type="entry name" value="DnaJ"/>
    <property type="match status" value="1"/>
</dbReference>
<dbReference type="SMART" id="SM00271">
    <property type="entry name" value="DnaJ"/>
    <property type="match status" value="1"/>
</dbReference>